<comment type="caution">
    <text evidence="1">The sequence shown here is derived from an EMBL/GenBank/DDBJ whole genome shotgun (WGS) entry which is preliminary data.</text>
</comment>
<evidence type="ECO:0000313" key="2">
    <source>
        <dbReference type="Proteomes" id="UP000003639"/>
    </source>
</evidence>
<keyword evidence="2" id="KW-1185">Reference proteome</keyword>
<proteinExistence type="predicted"/>
<reference evidence="1 2" key="1">
    <citation type="submission" date="2007-04" db="EMBL/GenBank/DDBJ databases">
        <authorList>
            <person name="Fulton L."/>
            <person name="Clifton S."/>
            <person name="Fulton B."/>
            <person name="Xu J."/>
            <person name="Minx P."/>
            <person name="Pepin K.H."/>
            <person name="Johnson M."/>
            <person name="Thiruvilangam P."/>
            <person name="Bhonagiri V."/>
            <person name="Nash W.E."/>
            <person name="Mardis E.R."/>
            <person name="Wilson R.K."/>
        </authorList>
    </citation>
    <scope>NUCLEOTIDE SEQUENCE [LARGE SCALE GENOMIC DNA]</scope>
    <source>
        <strain evidence="1 2">ATCC 29799</strain>
    </source>
</reference>
<protein>
    <submittedName>
        <fullName evidence="1">Uncharacterized protein</fullName>
    </submittedName>
</protein>
<dbReference type="EMBL" id="AAXG02000036">
    <property type="protein sequence ID" value="EDM98374.1"/>
    <property type="molecule type" value="Genomic_DNA"/>
</dbReference>
<sequence length="164" mass="18817">MDKNLYINQALFIAALSGLMKCFQYSAACQKLDIADFKAKNQNIASEFDKFKDWRNKHYLHDENSMTETTALLFVAPESHNQALGGLPSVIWNSVQIDYVEDVQKLREVLKAVEQYIVVKIDEIGQKLIDKYKDKTREELLAFGSANIRLCSIAEPNINRNEKQ</sequence>
<evidence type="ECO:0000313" key="1">
    <source>
        <dbReference type="EMBL" id="EDM98374.1"/>
    </source>
</evidence>
<gene>
    <name evidence="1" type="ORF">BACCAP_03810</name>
</gene>
<dbReference type="Proteomes" id="UP000003639">
    <property type="component" value="Unassembled WGS sequence"/>
</dbReference>
<accession>A6P005</accession>
<reference evidence="1 2" key="2">
    <citation type="submission" date="2007-06" db="EMBL/GenBank/DDBJ databases">
        <title>Draft genome sequence of Pseudoflavonifractor capillosus ATCC 29799.</title>
        <authorList>
            <person name="Sudarsanam P."/>
            <person name="Ley R."/>
            <person name="Guruge J."/>
            <person name="Turnbaugh P.J."/>
            <person name="Mahowald M."/>
            <person name="Liep D."/>
            <person name="Gordon J."/>
        </authorList>
    </citation>
    <scope>NUCLEOTIDE SEQUENCE [LARGE SCALE GENOMIC DNA]</scope>
    <source>
        <strain evidence="1 2">ATCC 29799</strain>
    </source>
</reference>
<dbReference type="STRING" id="411467.BACCAP_03810"/>
<name>A6P005_9FIRM</name>
<organism evidence="1 2">
    <name type="scientific">Pseudoflavonifractor capillosus ATCC 29799</name>
    <dbReference type="NCBI Taxonomy" id="411467"/>
    <lineage>
        <taxon>Bacteria</taxon>
        <taxon>Bacillati</taxon>
        <taxon>Bacillota</taxon>
        <taxon>Clostridia</taxon>
        <taxon>Eubacteriales</taxon>
        <taxon>Oscillospiraceae</taxon>
        <taxon>Pseudoflavonifractor</taxon>
    </lineage>
</organism>
<dbReference type="AlphaFoldDB" id="A6P005"/>